<evidence type="ECO:0000256" key="2">
    <source>
        <dbReference type="ARBA" id="ARBA00022801"/>
    </source>
</evidence>
<keyword evidence="5" id="KW-0963">Cytoplasm</keyword>
<dbReference type="GO" id="GO:0000184">
    <property type="term" value="P:nuclear-transcribed mRNA catabolic process, nonsense-mediated decay"/>
    <property type="evidence" value="ECO:0007669"/>
    <property type="project" value="UniProtKB-KW"/>
</dbReference>
<dbReference type="InterPro" id="IPR047008">
    <property type="entry name" value="XRN1_SH3_sf"/>
</dbReference>
<dbReference type="InterPro" id="IPR041412">
    <property type="entry name" value="Xrn1_helical"/>
</dbReference>
<feature type="compositionally biased region" description="Polar residues" evidence="6">
    <location>
        <begin position="1245"/>
        <end position="1258"/>
    </location>
</feature>
<dbReference type="Gene3D" id="3.40.50.12390">
    <property type="match status" value="2"/>
</dbReference>
<dbReference type="Pfam" id="PF18332">
    <property type="entry name" value="XRN1_D1"/>
    <property type="match status" value="1"/>
</dbReference>
<evidence type="ECO:0000259" key="8">
    <source>
        <dbReference type="Pfam" id="PF17846"/>
    </source>
</evidence>
<sequence length="1413" mass="159468">MGVPKFFRWLSERYPAISQLIAENRIPEFDCLYLDMNGIIHNCTHKDSDSPTFRMTEEKMFIAIFNYIEHLFGKIKPKKLFFMAIDGVAPRAKMNQQRARRFRTALDAEKAREKAIKEGLEMPKEDPFDSNCITPGTEFMAKLTKQLKYFISKKVSEDVDWQGVEVVLSGHEVPGEGEHKIMEYIRQAKAQPGYDPNVRHCLYGLDADLIMLGLLSHDPHFCLLREEVTFGRQATKKSKELEHQNFYLLHLCIVREYLELEFQELEQPGALSFPFDMERIIDDFILMAFFVGNDFLPNLPNLHINEGALALMFQKYKEVLPKMGGYINEQGVINLERLGVLLDALSEVEYRFFESEYADAKWINAKRNAQLNDENGEDTLKPSRGPVRISPEQKKLFKEVKKYFIAPANKDPATWQPLKLPPTLPARDRKFIEQLATDLNLRWSTQEDEEGNRFIQLEFPPTDKDADSEEDEEAQLAVTRVLKRYENAKVEDVTDEQTQQDMKKKYDAKFLEWKDKYYREKFDWGLDNDEELRKLAENYVQGLQWVLFYYYRGIASWPWFYQYHYSPMISDIKKGLGADLNFQLGQPFKPFQQLMGVLPDRSKKIVPEVYHELMTSKDSPIIDFYPRDFELDMNGKKMEWEAVVKIPFIDEKRLLKAMEPKDALLSEDERVRNDFGVSLKFVYSPEVDYTYPSSLVGIFPDLPHCHCIQNEFELPTMDGLEPYVGLVEGVKLGAAALAGFPSLKTLPFTGSLGFHGVNVFQQDSRNESMIITLLDTETRTKVEYAKKLLNQRVFVGYPFLQEAKIVKVLDELFDYTSPEHAPTDVQATEHAGHEIDQFHKKAERIEKWYSKRLGMLTGDIESLVQVEMLKGLKKLDDGSTVKEYAEMPGLETVHPAQLVVEHVISEDVRFIEKAALPIEEEFPDGTNAFFLGDYAFGRPVSVVGHENGKLKCLIALSTARQVEFGREIALQAERLSPYVPSYQVARSLNLNALVLAKITSSFSVRVDDQRVNLGLNLKFEAKKLKVLGYSRKGQSGWEFSQAAIELIKQYMIKFPEFIAGIHNNPQGDMLPVTAYFPGMDEKDAKAKVKEILAWLKEIESKSFEKVPLEAEQLDSEIVKRIEQAADEALRSEPPPQNKTIGGVPRNALLKPSDAQWRLGNQRFALGDRVIYVADSGKVPIASKGTVVGLTQTTRETFLDVVFDVSFMSGTSLGDRCSPFRGSTVPTWSVLNLTNRQVVALSKASANRHPNGTNPTPLTVNGYGPPGINGRGQLRPAQTPPALRGSWRGAVGGQSPGGRGAANGNTGRGNHYTVPIRSFSTPNGNRGHANNNPSAQGRGGRGSMAQTGRAGYVSVDRGDPQAGVLQHNPNFRPKAHNNVPPPASLNQPATPRGRGRGRGGAPRGGRGSSRGGTS</sequence>
<feature type="region of interest" description="Disordered" evidence="6">
    <location>
        <begin position="1245"/>
        <end position="1413"/>
    </location>
</feature>
<keyword evidence="1 5" id="KW-0540">Nuclease</keyword>
<dbReference type="Gene3D" id="2.170.260.40">
    <property type="match status" value="1"/>
</dbReference>
<dbReference type="EC" id="3.1.13.-" evidence="5"/>
<dbReference type="Gene3D" id="2.30.30.30">
    <property type="match status" value="1"/>
</dbReference>
<dbReference type="InterPro" id="IPR014722">
    <property type="entry name" value="Rib_uL2_dom2"/>
</dbReference>
<comment type="function">
    <text evidence="5">Multifunctional protein that exhibits several independent functions at different levels of the cellular processes. 5'-3' exonuclease component of the nonsense-mediated mRNA decay (NMD) which is a highly conserved mRNA degradation pathway, an RNA surveillance system whose role is to identify and rid cells of mRNA with premature termination codons and thus prevents accumulation of potentially harmful truncated proteins.</text>
</comment>
<dbReference type="InterPro" id="IPR047007">
    <property type="entry name" value="XRN1_D1_sf"/>
</dbReference>
<gene>
    <name evidence="12" type="primary">exo2</name>
    <name evidence="12" type="ORF">HRR80_005967</name>
</gene>
<dbReference type="InterPro" id="IPR040992">
    <property type="entry name" value="XRN1_D1"/>
</dbReference>
<evidence type="ECO:0000313" key="13">
    <source>
        <dbReference type="Proteomes" id="UP001161757"/>
    </source>
</evidence>
<dbReference type="FunFam" id="3.40.50.12390:FF:000002">
    <property type="entry name" value="5'-3' exoribonuclease 1"/>
    <property type="match status" value="1"/>
</dbReference>
<protein>
    <recommendedName>
        <fullName evidence="5">5'-3' exoribonuclease 1</fullName>
        <ecNumber evidence="5">3.1.13.-</ecNumber>
    </recommendedName>
</protein>
<dbReference type="Gene3D" id="1.25.40.1050">
    <property type="match status" value="1"/>
</dbReference>
<comment type="similarity">
    <text evidence="4 5">Belongs to the 5'-3' exonuclease family.</text>
</comment>
<dbReference type="InterPro" id="IPR004859">
    <property type="entry name" value="Xrn1_N"/>
</dbReference>
<dbReference type="InterPro" id="IPR027073">
    <property type="entry name" value="5_3_exoribonuclease"/>
</dbReference>
<dbReference type="PIRSF" id="PIRSF006743">
    <property type="entry name" value="Exonuclease_Xnr1"/>
    <property type="match status" value="1"/>
</dbReference>
<dbReference type="InterPro" id="IPR041385">
    <property type="entry name" value="SH3_12"/>
</dbReference>
<dbReference type="Pfam" id="PF18129">
    <property type="entry name" value="SH3_12"/>
    <property type="match status" value="1"/>
</dbReference>
<dbReference type="CDD" id="cd18673">
    <property type="entry name" value="PIN_XRN1-2-like"/>
    <property type="match status" value="1"/>
</dbReference>
<feature type="domain" description="Xrn1 helical" evidence="8">
    <location>
        <begin position="275"/>
        <end position="682"/>
    </location>
</feature>
<evidence type="ECO:0000256" key="6">
    <source>
        <dbReference type="SAM" id="MobiDB-lite"/>
    </source>
</evidence>
<comment type="subcellular location">
    <subcellularLocation>
        <location evidence="5">Cytoplasm</location>
    </subcellularLocation>
</comment>
<evidence type="ECO:0000259" key="9">
    <source>
        <dbReference type="Pfam" id="PF18129"/>
    </source>
</evidence>
<feature type="domain" description="Exoribonuclease Xrn1 D2/D3" evidence="11">
    <location>
        <begin position="917"/>
        <end position="1143"/>
    </location>
</feature>
<evidence type="ECO:0000259" key="7">
    <source>
        <dbReference type="Pfam" id="PF03159"/>
    </source>
</evidence>
<feature type="compositionally biased region" description="Gly residues" evidence="6">
    <location>
        <begin position="1397"/>
        <end position="1413"/>
    </location>
</feature>
<feature type="domain" description="5'-3' exoribonuclease 1 SH3-like" evidence="9">
    <location>
        <begin position="1161"/>
        <end position="1231"/>
    </location>
</feature>
<keyword evidence="2 5" id="KW-0378">Hydrolase</keyword>
<evidence type="ECO:0000256" key="4">
    <source>
        <dbReference type="ARBA" id="ARBA00038299"/>
    </source>
</evidence>
<dbReference type="GO" id="GO:0016075">
    <property type="term" value="P:rRNA catabolic process"/>
    <property type="evidence" value="ECO:0007669"/>
    <property type="project" value="TreeGrafter"/>
</dbReference>
<proteinExistence type="inferred from homology"/>
<dbReference type="Pfam" id="PF03159">
    <property type="entry name" value="XRN_N"/>
    <property type="match status" value="1"/>
</dbReference>
<dbReference type="PANTHER" id="PTHR12341:SF7">
    <property type="entry name" value="5'-3' EXORIBONUCLEASE 1"/>
    <property type="match status" value="1"/>
</dbReference>
<dbReference type="PANTHER" id="PTHR12341">
    <property type="entry name" value="5'-&gt;3' EXORIBONUCLEASE"/>
    <property type="match status" value="1"/>
</dbReference>
<feature type="domain" description="Xrn1 N-terminal" evidence="7">
    <location>
        <begin position="1"/>
        <end position="227"/>
    </location>
</feature>
<keyword evidence="5" id="KW-0694">RNA-binding</keyword>
<keyword evidence="5" id="KW-0866">Nonsense-mediated mRNA decay</keyword>
<feature type="compositionally biased region" description="Gly residues" evidence="6">
    <location>
        <begin position="1289"/>
        <end position="1300"/>
    </location>
</feature>
<keyword evidence="3 5" id="KW-0269">Exonuclease</keyword>
<dbReference type="GO" id="GO:0005634">
    <property type="term" value="C:nucleus"/>
    <property type="evidence" value="ECO:0007669"/>
    <property type="project" value="TreeGrafter"/>
</dbReference>
<feature type="domain" description="5'-3' exoribonuclease 1 D1" evidence="10">
    <location>
        <begin position="725"/>
        <end position="913"/>
    </location>
</feature>
<feature type="compositionally biased region" description="Polar residues" evidence="6">
    <location>
        <begin position="1317"/>
        <end position="1334"/>
    </location>
</feature>
<organism evidence="12 13">
    <name type="scientific">Exophiala dermatitidis</name>
    <name type="common">Black yeast-like fungus</name>
    <name type="synonym">Wangiella dermatitidis</name>
    <dbReference type="NCBI Taxonomy" id="5970"/>
    <lineage>
        <taxon>Eukaryota</taxon>
        <taxon>Fungi</taxon>
        <taxon>Dikarya</taxon>
        <taxon>Ascomycota</taxon>
        <taxon>Pezizomycotina</taxon>
        <taxon>Eurotiomycetes</taxon>
        <taxon>Chaetothyriomycetidae</taxon>
        <taxon>Chaetothyriales</taxon>
        <taxon>Herpotrichiellaceae</taxon>
        <taxon>Exophiala</taxon>
    </lineage>
</organism>
<evidence type="ECO:0000256" key="1">
    <source>
        <dbReference type="ARBA" id="ARBA00022722"/>
    </source>
</evidence>
<dbReference type="InterPro" id="IPR041106">
    <property type="entry name" value="XRN1_D2_D3"/>
</dbReference>
<dbReference type="GO" id="GO:0004534">
    <property type="term" value="F:5'-3' RNA exonuclease activity"/>
    <property type="evidence" value="ECO:0007669"/>
    <property type="project" value="TreeGrafter"/>
</dbReference>
<dbReference type="Proteomes" id="UP001161757">
    <property type="component" value="Unassembled WGS sequence"/>
</dbReference>
<dbReference type="Gene3D" id="2.30.30.750">
    <property type="match status" value="1"/>
</dbReference>
<evidence type="ECO:0000313" key="12">
    <source>
        <dbReference type="EMBL" id="KAJ8989826.1"/>
    </source>
</evidence>
<dbReference type="Pfam" id="PF18334">
    <property type="entry name" value="XRN1_D2_D3"/>
    <property type="match status" value="1"/>
</dbReference>
<dbReference type="Pfam" id="PF17846">
    <property type="entry name" value="XRN_M"/>
    <property type="match status" value="1"/>
</dbReference>
<dbReference type="InterPro" id="IPR016494">
    <property type="entry name" value="5_3_exoribonuclease_1"/>
</dbReference>
<evidence type="ECO:0000256" key="5">
    <source>
        <dbReference type="PIRNR" id="PIRNR006743"/>
    </source>
</evidence>
<evidence type="ECO:0000259" key="10">
    <source>
        <dbReference type="Pfam" id="PF18332"/>
    </source>
</evidence>
<reference evidence="12" key="1">
    <citation type="submission" date="2023-01" db="EMBL/GenBank/DDBJ databases">
        <title>Exophiala dermititidis isolated from Cystic Fibrosis Patient.</title>
        <authorList>
            <person name="Kurbessoian T."/>
            <person name="Crocker A."/>
            <person name="Murante D."/>
            <person name="Hogan D.A."/>
            <person name="Stajich J.E."/>
        </authorList>
    </citation>
    <scope>NUCLEOTIDE SEQUENCE</scope>
    <source>
        <strain evidence="12">Ex8</strain>
    </source>
</reference>
<name>A0AAN6EQV0_EXODE</name>
<evidence type="ECO:0000256" key="3">
    <source>
        <dbReference type="ARBA" id="ARBA00022839"/>
    </source>
</evidence>
<dbReference type="GO" id="GO:0005737">
    <property type="term" value="C:cytoplasm"/>
    <property type="evidence" value="ECO:0007669"/>
    <property type="project" value="UniProtKB-SubCell"/>
</dbReference>
<accession>A0AAN6EQV0</accession>
<dbReference type="GO" id="GO:0003723">
    <property type="term" value="F:RNA binding"/>
    <property type="evidence" value="ECO:0007669"/>
    <property type="project" value="UniProtKB-KW"/>
</dbReference>
<dbReference type="EMBL" id="JAJGCB010000012">
    <property type="protein sequence ID" value="KAJ8989826.1"/>
    <property type="molecule type" value="Genomic_DNA"/>
</dbReference>
<evidence type="ECO:0000259" key="11">
    <source>
        <dbReference type="Pfam" id="PF18334"/>
    </source>
</evidence>
<comment type="caution">
    <text evidence="12">The sequence shown here is derived from an EMBL/GenBank/DDBJ whole genome shotgun (WGS) entry which is preliminary data.</text>
</comment>